<organism evidence="1 2">
    <name type="scientific">Populus trichocarpa</name>
    <name type="common">Western balsam poplar</name>
    <name type="synonym">Populus balsamifera subsp. trichocarpa</name>
    <dbReference type="NCBI Taxonomy" id="3694"/>
    <lineage>
        <taxon>Eukaryota</taxon>
        <taxon>Viridiplantae</taxon>
        <taxon>Streptophyta</taxon>
        <taxon>Embryophyta</taxon>
        <taxon>Tracheophyta</taxon>
        <taxon>Spermatophyta</taxon>
        <taxon>Magnoliopsida</taxon>
        <taxon>eudicotyledons</taxon>
        <taxon>Gunneridae</taxon>
        <taxon>Pentapetalae</taxon>
        <taxon>rosids</taxon>
        <taxon>fabids</taxon>
        <taxon>Malpighiales</taxon>
        <taxon>Salicaceae</taxon>
        <taxon>Saliceae</taxon>
        <taxon>Populus</taxon>
    </lineage>
</organism>
<proteinExistence type="predicted"/>
<reference evidence="1 2" key="1">
    <citation type="journal article" date="2006" name="Science">
        <title>The genome of black cottonwood, Populus trichocarpa (Torr. &amp; Gray).</title>
        <authorList>
            <person name="Tuskan G.A."/>
            <person name="Difazio S."/>
            <person name="Jansson S."/>
            <person name="Bohlmann J."/>
            <person name="Grigoriev I."/>
            <person name="Hellsten U."/>
            <person name="Putnam N."/>
            <person name="Ralph S."/>
            <person name="Rombauts S."/>
            <person name="Salamov A."/>
            <person name="Schein J."/>
            <person name="Sterck L."/>
            <person name="Aerts A."/>
            <person name="Bhalerao R.R."/>
            <person name="Bhalerao R.P."/>
            <person name="Blaudez D."/>
            <person name="Boerjan W."/>
            <person name="Brun A."/>
            <person name="Brunner A."/>
            <person name="Busov V."/>
            <person name="Campbell M."/>
            <person name="Carlson J."/>
            <person name="Chalot M."/>
            <person name="Chapman J."/>
            <person name="Chen G.L."/>
            <person name="Cooper D."/>
            <person name="Coutinho P.M."/>
            <person name="Couturier J."/>
            <person name="Covert S."/>
            <person name="Cronk Q."/>
            <person name="Cunningham R."/>
            <person name="Davis J."/>
            <person name="Degroeve S."/>
            <person name="Dejardin A."/>
            <person name="Depamphilis C."/>
            <person name="Detter J."/>
            <person name="Dirks B."/>
            <person name="Dubchak I."/>
            <person name="Duplessis S."/>
            <person name="Ehlting J."/>
            <person name="Ellis B."/>
            <person name="Gendler K."/>
            <person name="Goodstein D."/>
            <person name="Gribskov M."/>
            <person name="Grimwood J."/>
            <person name="Groover A."/>
            <person name="Gunter L."/>
            <person name="Hamberger B."/>
            <person name="Heinze B."/>
            <person name="Helariutta Y."/>
            <person name="Henrissat B."/>
            <person name="Holligan D."/>
            <person name="Holt R."/>
            <person name="Huang W."/>
            <person name="Islam-Faridi N."/>
            <person name="Jones S."/>
            <person name="Jones-Rhoades M."/>
            <person name="Jorgensen R."/>
            <person name="Joshi C."/>
            <person name="Kangasjarvi J."/>
            <person name="Karlsson J."/>
            <person name="Kelleher C."/>
            <person name="Kirkpatrick R."/>
            <person name="Kirst M."/>
            <person name="Kohler A."/>
            <person name="Kalluri U."/>
            <person name="Larimer F."/>
            <person name="Leebens-Mack J."/>
            <person name="Leple J.C."/>
            <person name="Locascio P."/>
            <person name="Lou Y."/>
            <person name="Lucas S."/>
            <person name="Martin F."/>
            <person name="Montanini B."/>
            <person name="Napoli C."/>
            <person name="Nelson D.R."/>
            <person name="Nelson C."/>
            <person name="Nieminen K."/>
            <person name="Nilsson O."/>
            <person name="Pereda V."/>
            <person name="Peter G."/>
            <person name="Philippe R."/>
            <person name="Pilate G."/>
            <person name="Poliakov A."/>
            <person name="Razumovskaya J."/>
            <person name="Richardson P."/>
            <person name="Rinaldi C."/>
            <person name="Ritland K."/>
            <person name="Rouze P."/>
            <person name="Ryaboy D."/>
            <person name="Schmutz J."/>
            <person name="Schrader J."/>
            <person name="Segerman B."/>
            <person name="Shin H."/>
            <person name="Siddiqui A."/>
            <person name="Sterky F."/>
            <person name="Terry A."/>
            <person name="Tsai C.J."/>
            <person name="Uberbacher E."/>
            <person name="Unneberg P."/>
            <person name="Vahala J."/>
            <person name="Wall K."/>
            <person name="Wessler S."/>
            <person name="Yang G."/>
            <person name="Yin T."/>
            <person name="Douglas C."/>
            <person name="Marra M."/>
            <person name="Sandberg G."/>
            <person name="Van de Peer Y."/>
            <person name="Rokhsar D."/>
        </authorList>
    </citation>
    <scope>NUCLEOTIDE SEQUENCE [LARGE SCALE GENOMIC DNA]</scope>
    <source>
        <strain evidence="2">cv. Nisqually</strain>
    </source>
</reference>
<accession>A0A2K1ZH82</accession>
<dbReference type="Proteomes" id="UP000006729">
    <property type="component" value="Chromosome 8"/>
</dbReference>
<dbReference type="AlphaFoldDB" id="A0A2K1ZH82"/>
<name>A0A2K1ZH82_POPTR</name>
<evidence type="ECO:0000313" key="1">
    <source>
        <dbReference type="EMBL" id="PNT24644.1"/>
    </source>
</evidence>
<gene>
    <name evidence="1" type="ORF">POPTR_008G145200</name>
</gene>
<dbReference type="InParanoid" id="A0A2K1ZH82"/>
<dbReference type="EMBL" id="CM009297">
    <property type="protein sequence ID" value="PNT24644.1"/>
    <property type="molecule type" value="Genomic_DNA"/>
</dbReference>
<evidence type="ECO:0000313" key="2">
    <source>
        <dbReference type="Proteomes" id="UP000006729"/>
    </source>
</evidence>
<protein>
    <submittedName>
        <fullName evidence="1">Uncharacterized protein</fullName>
    </submittedName>
</protein>
<keyword evidence="2" id="KW-1185">Reference proteome</keyword>
<sequence length="76" mass="9075">MFQIDHYLIKIYARTVWRSFSLSSFVVRFIDTCTSLSFLADHLCVFYFCLGVPSTEYLFLTCGLNIRCRFHDVFWL</sequence>